<dbReference type="Pfam" id="PF00581">
    <property type="entry name" value="Rhodanese"/>
    <property type="match status" value="1"/>
</dbReference>
<feature type="compositionally biased region" description="Polar residues" evidence="1">
    <location>
        <begin position="1"/>
        <end position="10"/>
    </location>
</feature>
<dbReference type="Gene3D" id="3.40.250.10">
    <property type="entry name" value="Rhodanese-like domain"/>
    <property type="match status" value="2"/>
</dbReference>
<dbReference type="InterPro" id="IPR036873">
    <property type="entry name" value="Rhodanese-like_dom_sf"/>
</dbReference>
<dbReference type="GO" id="GO:0005634">
    <property type="term" value="C:nucleus"/>
    <property type="evidence" value="ECO:0007669"/>
    <property type="project" value="TreeGrafter"/>
</dbReference>
<sequence length="360" mass="39652">MALSDCSSASEYHLLSDTDSEGESIKAKRSSSLQAASRRQEKLRKRSRSIPTVGAARSWTELPCHDEHRVSRTLSALPELEGTIGPSTMTAETLVRMMRVGDPRLIVLDVRDMDYFFMGKIPGCQHIAFETFAEVLPQLVYAVGRHNRIVFCSYDGRRRSISCAHRFFRAVRACFVKEDRCSVFYLQGGICEWISYCNRHQLGQGLAKASVSEAISAYSNVTVESLPLSSEYRAQACDESSSPSSSGTHTGWMDAESAVAVTAASTMDELPSISSTVGAVMPAQLQIMLAKGARVVDVRDLDFFMGHIPGAWHYPDSSFDDELTTLAKDSMGVPLDCHTRNNDNVQSVQTRAVVNCLRAD</sequence>
<organism evidence="3 4">
    <name type="scientific">Effrenium voratum</name>
    <dbReference type="NCBI Taxonomy" id="2562239"/>
    <lineage>
        <taxon>Eukaryota</taxon>
        <taxon>Sar</taxon>
        <taxon>Alveolata</taxon>
        <taxon>Dinophyceae</taxon>
        <taxon>Suessiales</taxon>
        <taxon>Symbiodiniaceae</taxon>
        <taxon>Effrenium</taxon>
    </lineage>
</organism>
<reference evidence="3" key="1">
    <citation type="submission" date="2023-08" db="EMBL/GenBank/DDBJ databases">
        <authorList>
            <person name="Chen Y."/>
            <person name="Shah S."/>
            <person name="Dougan E. K."/>
            <person name="Thang M."/>
            <person name="Chan C."/>
        </authorList>
    </citation>
    <scope>NUCLEOTIDE SEQUENCE</scope>
</reference>
<dbReference type="EMBL" id="CAUJNA010003381">
    <property type="protein sequence ID" value="CAJ1400693.1"/>
    <property type="molecule type" value="Genomic_DNA"/>
</dbReference>
<keyword evidence="4" id="KW-1185">Reference proteome</keyword>
<evidence type="ECO:0000313" key="4">
    <source>
        <dbReference type="Proteomes" id="UP001178507"/>
    </source>
</evidence>
<dbReference type="SUPFAM" id="SSF52821">
    <property type="entry name" value="Rhodanese/Cell cycle control phosphatase"/>
    <property type="match status" value="2"/>
</dbReference>
<name>A0AA36J904_9DINO</name>
<dbReference type="PANTHER" id="PTHR10828:SF38">
    <property type="entry name" value="ARSENICAL-RESISTANCE PROTEIN 2-RELATED"/>
    <property type="match status" value="1"/>
</dbReference>
<comment type="caution">
    <text evidence="3">The sequence shown here is derived from an EMBL/GenBank/DDBJ whole genome shotgun (WGS) entry which is preliminary data.</text>
</comment>
<gene>
    <name evidence="3" type="ORF">EVOR1521_LOCUS23990</name>
</gene>
<proteinExistence type="predicted"/>
<evidence type="ECO:0000256" key="1">
    <source>
        <dbReference type="SAM" id="MobiDB-lite"/>
    </source>
</evidence>
<protein>
    <recommendedName>
        <fullName evidence="2">Rhodanese domain-containing protein</fullName>
    </recommendedName>
</protein>
<dbReference type="AlphaFoldDB" id="A0AA36J904"/>
<dbReference type="PANTHER" id="PTHR10828">
    <property type="entry name" value="M-PHASE INDUCER PHOSPHATASE DUAL SPECIFICITY PHOSPHATASE CDC25"/>
    <property type="match status" value="1"/>
</dbReference>
<dbReference type="InterPro" id="IPR001763">
    <property type="entry name" value="Rhodanese-like_dom"/>
</dbReference>
<accession>A0AA36J904</accession>
<dbReference type="GO" id="GO:0004725">
    <property type="term" value="F:protein tyrosine phosphatase activity"/>
    <property type="evidence" value="ECO:0007669"/>
    <property type="project" value="TreeGrafter"/>
</dbReference>
<feature type="domain" description="Rhodanese" evidence="2">
    <location>
        <begin position="289"/>
        <end position="322"/>
    </location>
</feature>
<dbReference type="Proteomes" id="UP001178507">
    <property type="component" value="Unassembled WGS sequence"/>
</dbReference>
<dbReference type="GO" id="GO:0005737">
    <property type="term" value="C:cytoplasm"/>
    <property type="evidence" value="ECO:0007669"/>
    <property type="project" value="TreeGrafter"/>
</dbReference>
<feature type="domain" description="Rhodanese" evidence="2">
    <location>
        <begin position="101"/>
        <end position="202"/>
    </location>
</feature>
<evidence type="ECO:0000259" key="2">
    <source>
        <dbReference type="PROSITE" id="PS50206"/>
    </source>
</evidence>
<dbReference type="PROSITE" id="PS50206">
    <property type="entry name" value="RHODANESE_3"/>
    <property type="match status" value="2"/>
</dbReference>
<evidence type="ECO:0000313" key="3">
    <source>
        <dbReference type="EMBL" id="CAJ1400693.1"/>
    </source>
</evidence>
<feature type="region of interest" description="Disordered" evidence="1">
    <location>
        <begin position="1"/>
        <end position="49"/>
    </location>
</feature>